<evidence type="ECO:0000256" key="5">
    <source>
        <dbReference type="ARBA" id="ARBA00023180"/>
    </source>
</evidence>
<evidence type="ECO:0000256" key="4">
    <source>
        <dbReference type="ARBA" id="ARBA00022729"/>
    </source>
</evidence>
<dbReference type="Proteomes" id="UP001168972">
    <property type="component" value="Unassembled WGS sequence"/>
</dbReference>
<evidence type="ECO:0000313" key="6">
    <source>
        <dbReference type="EMBL" id="KAK0162393.1"/>
    </source>
</evidence>
<dbReference type="Pfam" id="PF03022">
    <property type="entry name" value="MRJP"/>
    <property type="match status" value="1"/>
</dbReference>
<name>A0AA39F3Q6_MICHY</name>
<evidence type="ECO:0000256" key="2">
    <source>
        <dbReference type="ARBA" id="ARBA00009127"/>
    </source>
</evidence>
<evidence type="ECO:0000313" key="7">
    <source>
        <dbReference type="Proteomes" id="UP001168972"/>
    </source>
</evidence>
<gene>
    <name evidence="6" type="ORF">PV327_006173</name>
</gene>
<sequence length="139" mass="16020">MEGQKQAVIYESIFKRQSQAGVQATSKRGVIFFQLVQLMSVACWNIEQPFIRDNIEILVFDAQALQYVSGIKVITNHRGDEELWLNTNRLQKIINKSQNPTEINFRIIKGNVDHIINGTKCNPTGKRNSYPDISSWRRI</sequence>
<accession>A0AA39F3Q6</accession>
<proteinExistence type="inferred from homology"/>
<dbReference type="EMBL" id="JAQQBR010001833">
    <property type="protein sequence ID" value="KAK0162393.1"/>
    <property type="molecule type" value="Genomic_DNA"/>
</dbReference>
<protein>
    <submittedName>
        <fullName evidence="6">Uncharacterized protein</fullName>
    </submittedName>
</protein>
<keyword evidence="7" id="KW-1185">Reference proteome</keyword>
<dbReference type="PANTHER" id="PTHR10009">
    <property type="entry name" value="PROTEIN YELLOW-RELATED"/>
    <property type="match status" value="1"/>
</dbReference>
<dbReference type="GO" id="GO:0005576">
    <property type="term" value="C:extracellular region"/>
    <property type="evidence" value="ECO:0007669"/>
    <property type="project" value="UniProtKB-SubCell"/>
</dbReference>
<keyword evidence="5" id="KW-0325">Glycoprotein</keyword>
<comment type="caution">
    <text evidence="6">The sequence shown here is derived from an EMBL/GenBank/DDBJ whole genome shotgun (WGS) entry which is preliminary data.</text>
</comment>
<reference evidence="6" key="2">
    <citation type="submission" date="2023-03" db="EMBL/GenBank/DDBJ databases">
        <authorList>
            <person name="Inwood S.N."/>
            <person name="Skelly J.G."/>
            <person name="Guhlin J."/>
            <person name="Harrop T.W.R."/>
            <person name="Goldson S.G."/>
            <person name="Dearden P.K."/>
        </authorList>
    </citation>
    <scope>NUCLEOTIDE SEQUENCE</scope>
    <source>
        <strain evidence="6">Lincoln</strain>
        <tissue evidence="6">Whole body</tissue>
    </source>
</reference>
<dbReference type="InterPro" id="IPR017996">
    <property type="entry name" value="MRJP/yellow-related"/>
</dbReference>
<dbReference type="Gene3D" id="2.120.10.30">
    <property type="entry name" value="TolB, C-terminal domain"/>
    <property type="match status" value="1"/>
</dbReference>
<evidence type="ECO:0000256" key="3">
    <source>
        <dbReference type="ARBA" id="ARBA00022525"/>
    </source>
</evidence>
<keyword evidence="3" id="KW-0964">Secreted</keyword>
<dbReference type="AlphaFoldDB" id="A0AA39F3Q6"/>
<organism evidence="6 7">
    <name type="scientific">Microctonus hyperodae</name>
    <name type="common">Parasitoid wasp</name>
    <dbReference type="NCBI Taxonomy" id="165561"/>
    <lineage>
        <taxon>Eukaryota</taxon>
        <taxon>Metazoa</taxon>
        <taxon>Ecdysozoa</taxon>
        <taxon>Arthropoda</taxon>
        <taxon>Hexapoda</taxon>
        <taxon>Insecta</taxon>
        <taxon>Pterygota</taxon>
        <taxon>Neoptera</taxon>
        <taxon>Endopterygota</taxon>
        <taxon>Hymenoptera</taxon>
        <taxon>Apocrita</taxon>
        <taxon>Ichneumonoidea</taxon>
        <taxon>Braconidae</taxon>
        <taxon>Euphorinae</taxon>
        <taxon>Microctonus</taxon>
    </lineage>
</organism>
<evidence type="ECO:0000256" key="1">
    <source>
        <dbReference type="ARBA" id="ARBA00004613"/>
    </source>
</evidence>
<reference evidence="6" key="1">
    <citation type="journal article" date="2023" name="bioRxiv">
        <title>Scaffold-level genome assemblies of two parasitoid biocontrol wasps reveal the parthenogenesis mechanism and an associated novel virus.</title>
        <authorList>
            <person name="Inwood S."/>
            <person name="Skelly J."/>
            <person name="Guhlin J."/>
            <person name="Harrop T."/>
            <person name="Goldson S."/>
            <person name="Dearden P."/>
        </authorList>
    </citation>
    <scope>NUCLEOTIDE SEQUENCE</scope>
    <source>
        <strain evidence="6">Lincoln</strain>
        <tissue evidence="6">Whole body</tissue>
    </source>
</reference>
<comment type="subcellular location">
    <subcellularLocation>
        <location evidence="1">Secreted</location>
    </subcellularLocation>
</comment>
<dbReference type="InterPro" id="IPR011042">
    <property type="entry name" value="6-blade_b-propeller_TolB-like"/>
</dbReference>
<dbReference type="PANTHER" id="PTHR10009:SF7">
    <property type="entry name" value="GH10609P-RELATED"/>
    <property type="match status" value="1"/>
</dbReference>
<comment type="similarity">
    <text evidence="2">Belongs to the major royal jelly protein family.</text>
</comment>
<keyword evidence="4" id="KW-0732">Signal</keyword>